<keyword evidence="1" id="KW-0732">Signal</keyword>
<sequence length="161" mass="17464">MPIPRTAGLTQWVALLVTFVNNEACSCIAFVKGGPHACIALDNAEPQACFAFDNIKVSPPVAIVNGETRVRAARVIDEARVHITFVTGKARARVAFDTGKRRETRLFPNIEEVTEASVSANFETELRKETGQVSLKAAADSVAPEADKWSSWAQVVVLLAR</sequence>
<dbReference type="Proteomes" id="UP001219525">
    <property type="component" value="Unassembled WGS sequence"/>
</dbReference>
<gene>
    <name evidence="2" type="ORF">GGX14DRAFT_408004</name>
</gene>
<protein>
    <submittedName>
        <fullName evidence="2">Uncharacterized protein</fullName>
    </submittedName>
</protein>
<organism evidence="2 3">
    <name type="scientific">Mycena pura</name>
    <dbReference type="NCBI Taxonomy" id="153505"/>
    <lineage>
        <taxon>Eukaryota</taxon>
        <taxon>Fungi</taxon>
        <taxon>Dikarya</taxon>
        <taxon>Basidiomycota</taxon>
        <taxon>Agaricomycotina</taxon>
        <taxon>Agaricomycetes</taxon>
        <taxon>Agaricomycetidae</taxon>
        <taxon>Agaricales</taxon>
        <taxon>Marasmiineae</taxon>
        <taxon>Mycenaceae</taxon>
        <taxon>Mycena</taxon>
    </lineage>
</organism>
<evidence type="ECO:0000256" key="1">
    <source>
        <dbReference type="SAM" id="SignalP"/>
    </source>
</evidence>
<name>A0AAD6UQ72_9AGAR</name>
<feature type="signal peptide" evidence="1">
    <location>
        <begin position="1"/>
        <end position="24"/>
    </location>
</feature>
<comment type="caution">
    <text evidence="2">The sequence shown here is derived from an EMBL/GenBank/DDBJ whole genome shotgun (WGS) entry which is preliminary data.</text>
</comment>
<reference evidence="2" key="1">
    <citation type="submission" date="2023-03" db="EMBL/GenBank/DDBJ databases">
        <title>Massive genome expansion in bonnet fungi (Mycena s.s.) driven by repeated elements and novel gene families across ecological guilds.</title>
        <authorList>
            <consortium name="Lawrence Berkeley National Laboratory"/>
            <person name="Harder C.B."/>
            <person name="Miyauchi S."/>
            <person name="Viragh M."/>
            <person name="Kuo A."/>
            <person name="Thoen E."/>
            <person name="Andreopoulos B."/>
            <person name="Lu D."/>
            <person name="Skrede I."/>
            <person name="Drula E."/>
            <person name="Henrissat B."/>
            <person name="Morin E."/>
            <person name="Kohler A."/>
            <person name="Barry K."/>
            <person name="LaButti K."/>
            <person name="Morin E."/>
            <person name="Salamov A."/>
            <person name="Lipzen A."/>
            <person name="Mereny Z."/>
            <person name="Hegedus B."/>
            <person name="Baldrian P."/>
            <person name="Stursova M."/>
            <person name="Weitz H."/>
            <person name="Taylor A."/>
            <person name="Grigoriev I.V."/>
            <person name="Nagy L.G."/>
            <person name="Martin F."/>
            <person name="Kauserud H."/>
        </authorList>
    </citation>
    <scope>NUCLEOTIDE SEQUENCE</scope>
    <source>
        <strain evidence="2">9144</strain>
    </source>
</reference>
<dbReference type="EMBL" id="JARJCW010000149">
    <property type="protein sequence ID" value="KAJ7190472.1"/>
    <property type="molecule type" value="Genomic_DNA"/>
</dbReference>
<dbReference type="AlphaFoldDB" id="A0AAD6UQ72"/>
<proteinExistence type="predicted"/>
<evidence type="ECO:0000313" key="2">
    <source>
        <dbReference type="EMBL" id="KAJ7190472.1"/>
    </source>
</evidence>
<feature type="chain" id="PRO_5042172272" evidence="1">
    <location>
        <begin position="25"/>
        <end position="161"/>
    </location>
</feature>
<keyword evidence="3" id="KW-1185">Reference proteome</keyword>
<evidence type="ECO:0000313" key="3">
    <source>
        <dbReference type="Proteomes" id="UP001219525"/>
    </source>
</evidence>
<accession>A0AAD6UQ72</accession>